<dbReference type="GO" id="GO:0004364">
    <property type="term" value="F:glutathione transferase activity"/>
    <property type="evidence" value="ECO:0007669"/>
    <property type="project" value="UniProtKB-EC"/>
</dbReference>
<keyword evidence="6 17" id="KW-0808">Transferase</keyword>
<comment type="subcellular location">
    <subcellularLocation>
        <location evidence="3">Endoplasmic reticulum membrane</location>
        <topology evidence="3">Multi-pass membrane protein</topology>
    </subcellularLocation>
    <subcellularLocation>
        <location evidence="2">Mitochondrion outer membrane</location>
    </subcellularLocation>
</comment>
<name>B6RB56_HALDI</name>
<evidence type="ECO:0000313" key="17">
    <source>
        <dbReference type="EMBL" id="ABO26660.1"/>
    </source>
</evidence>
<keyword evidence="11" id="KW-0007">Acetylation</keyword>
<evidence type="ECO:0000256" key="1">
    <source>
        <dbReference type="ARBA" id="ARBA00003701"/>
    </source>
</evidence>
<comment type="function">
    <text evidence="1">Conjugation of reduced glutathione to a wide number of exogenous and endogenous hydrophobic electrophiles.</text>
</comment>
<dbReference type="FunFam" id="1.20.120.550:FF:000002">
    <property type="entry name" value="Microsomal glutathione S-transferase 1"/>
    <property type="match status" value="1"/>
</dbReference>
<evidence type="ECO:0000256" key="13">
    <source>
        <dbReference type="ARBA" id="ARBA00023136"/>
    </source>
</evidence>
<evidence type="ECO:0000256" key="14">
    <source>
        <dbReference type="ARBA" id="ARBA00038540"/>
    </source>
</evidence>
<dbReference type="GO" id="GO:0005789">
    <property type="term" value="C:endoplasmic reticulum membrane"/>
    <property type="evidence" value="ECO:0007669"/>
    <property type="project" value="UniProtKB-SubCell"/>
</dbReference>
<dbReference type="InterPro" id="IPR001129">
    <property type="entry name" value="Membr-assoc_MAPEG"/>
</dbReference>
<evidence type="ECO:0000256" key="2">
    <source>
        <dbReference type="ARBA" id="ARBA00004294"/>
    </source>
</evidence>
<accession>B6RB56</accession>
<comment type="catalytic activity">
    <reaction evidence="16">
        <text>RX + glutathione = an S-substituted glutathione + a halide anion + H(+)</text>
        <dbReference type="Rhea" id="RHEA:16437"/>
        <dbReference type="ChEBI" id="CHEBI:15378"/>
        <dbReference type="ChEBI" id="CHEBI:16042"/>
        <dbReference type="ChEBI" id="CHEBI:17792"/>
        <dbReference type="ChEBI" id="CHEBI:57925"/>
        <dbReference type="ChEBI" id="CHEBI:90779"/>
        <dbReference type="EC" id="2.5.1.18"/>
    </reaction>
    <physiologicalReaction direction="left-to-right" evidence="16">
        <dbReference type="Rhea" id="RHEA:16438"/>
    </physiologicalReaction>
</comment>
<dbReference type="Gene3D" id="1.20.120.550">
    <property type="entry name" value="Membrane associated eicosanoid/glutathione metabolism-like domain"/>
    <property type="match status" value="1"/>
</dbReference>
<keyword evidence="12" id="KW-0496">Mitochondrion</keyword>
<evidence type="ECO:0000256" key="9">
    <source>
        <dbReference type="ARBA" id="ARBA00022824"/>
    </source>
</evidence>
<dbReference type="AlphaFoldDB" id="B6RB56"/>
<protein>
    <recommendedName>
        <fullName evidence="15">Microsomal glutathione S-transferase 1</fullName>
        <ecNumber evidence="5">2.5.1.18</ecNumber>
    </recommendedName>
</protein>
<dbReference type="EC" id="2.5.1.18" evidence="5"/>
<evidence type="ECO:0000256" key="8">
    <source>
        <dbReference type="ARBA" id="ARBA00022787"/>
    </source>
</evidence>
<dbReference type="Pfam" id="PF01124">
    <property type="entry name" value="MAPEG"/>
    <property type="match status" value="1"/>
</dbReference>
<keyword evidence="13" id="KW-0472">Membrane</keyword>
<evidence type="ECO:0000256" key="5">
    <source>
        <dbReference type="ARBA" id="ARBA00012452"/>
    </source>
</evidence>
<reference evidence="17" key="1">
    <citation type="submission" date="2006-10" db="EMBL/GenBank/DDBJ databases">
        <title>Novel gene discovery from Haliotis discus discus by normalized cDNA library analysis.</title>
        <authorList>
            <person name="Kang H.-S."/>
            <person name="De Zoysa M."/>
            <person name="Lee J."/>
        </authorList>
    </citation>
    <scope>NUCLEOTIDE SEQUENCE</scope>
</reference>
<keyword evidence="7" id="KW-0812">Transmembrane</keyword>
<dbReference type="EMBL" id="EF103402">
    <property type="protein sequence ID" value="ABO26660.1"/>
    <property type="molecule type" value="mRNA"/>
</dbReference>
<evidence type="ECO:0000256" key="11">
    <source>
        <dbReference type="ARBA" id="ARBA00022990"/>
    </source>
</evidence>
<evidence type="ECO:0000256" key="16">
    <source>
        <dbReference type="ARBA" id="ARBA00049385"/>
    </source>
</evidence>
<comment type="subunit">
    <text evidence="14">Homotrimer; The trimer binds only one molecule of glutathione.</text>
</comment>
<keyword evidence="8" id="KW-1000">Mitochondrion outer membrane</keyword>
<keyword evidence="10" id="KW-1133">Transmembrane helix</keyword>
<comment type="similarity">
    <text evidence="4">Belongs to the MAPEG family.</text>
</comment>
<proteinExistence type="evidence at transcript level"/>
<organism evidence="17">
    <name type="scientific">Haliotis discus discus</name>
    <name type="common">disc abalone</name>
    <dbReference type="NCBI Taxonomy" id="91233"/>
    <lineage>
        <taxon>Eukaryota</taxon>
        <taxon>Metazoa</taxon>
        <taxon>Spiralia</taxon>
        <taxon>Lophotrochozoa</taxon>
        <taxon>Mollusca</taxon>
        <taxon>Gastropoda</taxon>
        <taxon>Vetigastropoda</taxon>
        <taxon>Lepetellida</taxon>
        <taxon>Haliotoidea</taxon>
        <taxon>Haliotidae</taxon>
        <taxon>Haliotis</taxon>
    </lineage>
</organism>
<evidence type="ECO:0000256" key="4">
    <source>
        <dbReference type="ARBA" id="ARBA00010459"/>
    </source>
</evidence>
<dbReference type="InterPro" id="IPR023352">
    <property type="entry name" value="MAPEG-like_dom_sf"/>
</dbReference>
<dbReference type="InterPro" id="IPR040162">
    <property type="entry name" value="MGST1-like"/>
</dbReference>
<dbReference type="SUPFAM" id="SSF161084">
    <property type="entry name" value="MAPEG domain-like"/>
    <property type="match status" value="1"/>
</dbReference>
<evidence type="ECO:0000256" key="12">
    <source>
        <dbReference type="ARBA" id="ARBA00023128"/>
    </source>
</evidence>
<sequence length="151" mass="17106">MASPFSLDNPVFSKFAFYSTVVLSKTLCMGELTALYRTRRQAFANEEDLTLYARSRHTEATTTDVSVERVRRCHLNDLENVLPFVLVGLMYVSTKPGATEASRVFQIFAASRLLHTVAYLLPLPQPTRSVTYLTGYGATFFMVYRIIKAIY</sequence>
<evidence type="ECO:0000256" key="6">
    <source>
        <dbReference type="ARBA" id="ARBA00022679"/>
    </source>
</evidence>
<dbReference type="GO" id="GO:0005741">
    <property type="term" value="C:mitochondrial outer membrane"/>
    <property type="evidence" value="ECO:0007669"/>
    <property type="project" value="UniProtKB-SubCell"/>
</dbReference>
<keyword evidence="9" id="KW-0256">Endoplasmic reticulum</keyword>
<evidence type="ECO:0000256" key="10">
    <source>
        <dbReference type="ARBA" id="ARBA00022989"/>
    </source>
</evidence>
<dbReference type="PANTHER" id="PTHR10689">
    <property type="entry name" value="MICROSOMAL GLUTATHIONE S-TRANSFERASE 1"/>
    <property type="match status" value="1"/>
</dbReference>
<evidence type="ECO:0000256" key="7">
    <source>
        <dbReference type="ARBA" id="ARBA00022692"/>
    </source>
</evidence>
<dbReference type="PANTHER" id="PTHR10689:SF6">
    <property type="entry name" value="MICROSOMAL GLUTATHIONE S-TRANSFERASE 1"/>
    <property type="match status" value="1"/>
</dbReference>
<evidence type="ECO:0000256" key="3">
    <source>
        <dbReference type="ARBA" id="ARBA00004477"/>
    </source>
</evidence>
<evidence type="ECO:0000256" key="15">
    <source>
        <dbReference type="ARBA" id="ARBA00039397"/>
    </source>
</evidence>